<reference evidence="2 3" key="1">
    <citation type="submission" date="2015-09" db="EMBL/GenBank/DDBJ databases">
        <authorList>
            <consortium name="Swine Surveillance"/>
        </authorList>
    </citation>
    <scope>NUCLEOTIDE SEQUENCE [LARGE SCALE GENOMIC DNA]</scope>
    <source>
        <strain evidence="2 3">CECT 8383</strain>
    </source>
</reference>
<feature type="transmembrane region" description="Helical" evidence="1">
    <location>
        <begin position="90"/>
        <end position="108"/>
    </location>
</feature>
<organism evidence="2 3">
    <name type="scientific">Thalassovita mediterranea</name>
    <dbReference type="NCBI Taxonomy" id="340021"/>
    <lineage>
        <taxon>Bacteria</taxon>
        <taxon>Pseudomonadati</taxon>
        <taxon>Pseudomonadota</taxon>
        <taxon>Alphaproteobacteria</taxon>
        <taxon>Rhodobacterales</taxon>
        <taxon>Roseobacteraceae</taxon>
        <taxon>Thalassovita</taxon>
    </lineage>
</organism>
<protein>
    <submittedName>
        <fullName evidence="2">Uncharacterized protein</fullName>
    </submittedName>
</protein>
<evidence type="ECO:0000313" key="2">
    <source>
        <dbReference type="EMBL" id="CUH83513.1"/>
    </source>
</evidence>
<dbReference type="EMBL" id="CYSF01000005">
    <property type="protein sequence ID" value="CUH83513.1"/>
    <property type="molecule type" value="Genomic_DNA"/>
</dbReference>
<evidence type="ECO:0000256" key="1">
    <source>
        <dbReference type="SAM" id="Phobius"/>
    </source>
</evidence>
<keyword evidence="3" id="KW-1185">Reference proteome</keyword>
<dbReference type="AlphaFoldDB" id="A0A0P1GM66"/>
<gene>
    <name evidence="2" type="ORF">TM5383_00704</name>
</gene>
<keyword evidence="1" id="KW-0812">Transmembrane</keyword>
<dbReference type="RefSeq" id="WP_058317664.1">
    <property type="nucleotide sequence ID" value="NZ_CYSF01000005.1"/>
</dbReference>
<sequence>MIESLPYCVFGVAVVVTVVAQLVLWFRYSCGGKVALNVTALKERVETYAALKKGKGTLSEDHTVDNSELLSAGGHEVLLGTLKKVETKSAALSTIIVFAMGAFLTVVFSDSGAVACSSGSNSCEPNGYDAYGLLTVVAALNLLAPLYHAFVGIGHLDTFDSRVGVDQGKALGAKEMQLNLMSDLLKKERGYRFSKLVSAFVILTYFFVLIADALWVTFGA</sequence>
<feature type="transmembrane region" description="Helical" evidence="1">
    <location>
        <begin position="196"/>
        <end position="218"/>
    </location>
</feature>
<name>A0A0P1GM66_9RHOB</name>
<evidence type="ECO:0000313" key="3">
    <source>
        <dbReference type="Proteomes" id="UP000051681"/>
    </source>
</evidence>
<keyword evidence="1" id="KW-0472">Membrane</keyword>
<feature type="transmembrane region" description="Helical" evidence="1">
    <location>
        <begin position="128"/>
        <end position="147"/>
    </location>
</feature>
<feature type="transmembrane region" description="Helical" evidence="1">
    <location>
        <begin position="6"/>
        <end position="26"/>
    </location>
</feature>
<accession>A0A0P1GM66</accession>
<dbReference type="STRING" id="340021.TM5383_00704"/>
<dbReference type="Proteomes" id="UP000051681">
    <property type="component" value="Unassembled WGS sequence"/>
</dbReference>
<proteinExistence type="predicted"/>
<keyword evidence="1" id="KW-1133">Transmembrane helix</keyword>
<dbReference type="OrthoDB" id="10019647at2"/>